<feature type="active site" evidence="5">
    <location>
        <position position="168"/>
    </location>
</feature>
<evidence type="ECO:0000256" key="6">
    <source>
        <dbReference type="RuleBase" id="RU000416"/>
    </source>
</evidence>
<dbReference type="GO" id="GO:0044027">
    <property type="term" value="P:negative regulation of gene expression via chromosomal CpG island methylation"/>
    <property type="evidence" value="ECO:0007669"/>
    <property type="project" value="TreeGrafter"/>
</dbReference>
<dbReference type="InterPro" id="IPR029063">
    <property type="entry name" value="SAM-dependent_MTases_sf"/>
</dbReference>
<keyword evidence="1 5" id="KW-0489">Methyltransferase</keyword>
<dbReference type="REBASE" id="856155">
    <property type="entry name" value="M.Osp43ORF15465P"/>
</dbReference>
<keyword evidence="4" id="KW-0680">Restriction system</keyword>
<sequence length="460" mass="52450">MEYVSVKEKAEEWKVSERQVQYYCRQLQIDGVVKQSGVWLVPKNAQKPYDKKLKELRILSLFSGCGGMDLGFEGHFDIFKQQYNPRINNDWNVEEVNDKFIRLPKTRFTTVFANDIVPATQIAWSEFFADKKPVYCLDSIVDLVKLHQKNQIKVFPDNIDVVTGGFPCQDFSIAGKRLGFNSESSHNGGKLDVDDPTEESRGQLYMWMREVISITQPKVFVAENVKGLTNLGDIKQIIESDFSSISEGGYYVFPTRVLLAADYGVSQSRERVIFIGVRKKDLKPGILEKLENIHDYPELDPYPLKTHNNSGEAGLLPYVTVKEILSDLDEPEESSDIDQQRYSKAKFMGKHCQGQVEVDLSGIAPTIRSEHHGNIEFRRLSKENGGMHFDELSKGKKQRRLTIRECARIQSFPDNYQFIRPGRGGVSATSAYKMIGNAVPPLMAFHIAKRLEDLWPIYFG</sequence>
<dbReference type="InterPro" id="IPR031303">
    <property type="entry name" value="C5_meth_CS"/>
</dbReference>
<dbReference type="PROSITE" id="PS00095">
    <property type="entry name" value="C5_MTASE_2"/>
    <property type="match status" value="1"/>
</dbReference>
<dbReference type="NCBIfam" id="TIGR00675">
    <property type="entry name" value="dcm"/>
    <property type="match status" value="1"/>
</dbReference>
<dbReference type="SUPFAM" id="SSF53335">
    <property type="entry name" value="S-adenosyl-L-methionine-dependent methyltransferases"/>
    <property type="match status" value="1"/>
</dbReference>
<dbReference type="GO" id="GO:0009307">
    <property type="term" value="P:DNA restriction-modification system"/>
    <property type="evidence" value="ECO:0007669"/>
    <property type="project" value="UniProtKB-KW"/>
</dbReference>
<dbReference type="InterPro" id="IPR001525">
    <property type="entry name" value="C5_MeTfrase"/>
</dbReference>
<dbReference type="RefSeq" id="WP_368653075.1">
    <property type="nucleotide sequence ID" value="NZ_CP162599.1"/>
</dbReference>
<reference evidence="8" key="1">
    <citation type="submission" date="2024-07" db="EMBL/GenBank/DDBJ databases">
        <title>Halotolerant mesophilic bacterium Ornithinibacillus sp. 4-3, sp. nov., isolated from soil.</title>
        <authorList>
            <person name="Sidarenka A.V."/>
            <person name="Guliayeva D.E."/>
            <person name="Leanovich S.I."/>
            <person name="Hileuskaya K.S."/>
            <person name="Akhremchuk A.E."/>
            <person name="Sikolenko M.A."/>
            <person name="Valentovich L.N."/>
        </authorList>
    </citation>
    <scope>NUCLEOTIDE SEQUENCE</scope>
    <source>
        <strain evidence="8">4-3</strain>
    </source>
</reference>
<dbReference type="PROSITE" id="PS51679">
    <property type="entry name" value="SAM_MT_C5"/>
    <property type="match status" value="1"/>
</dbReference>
<dbReference type="Gene3D" id="3.90.120.10">
    <property type="entry name" value="DNA Methylase, subunit A, domain 2"/>
    <property type="match status" value="1"/>
</dbReference>
<dbReference type="GO" id="GO:0003886">
    <property type="term" value="F:DNA (cytosine-5-)-methyltransferase activity"/>
    <property type="evidence" value="ECO:0007669"/>
    <property type="project" value="UniProtKB-EC"/>
</dbReference>
<evidence type="ECO:0000256" key="4">
    <source>
        <dbReference type="ARBA" id="ARBA00022747"/>
    </source>
</evidence>
<keyword evidence="3 5" id="KW-0949">S-adenosyl-L-methionine</keyword>
<protein>
    <recommendedName>
        <fullName evidence="7">Cytosine-specific methyltransferase</fullName>
        <ecNumber evidence="7">2.1.1.37</ecNumber>
    </recommendedName>
</protein>
<dbReference type="Pfam" id="PF00145">
    <property type="entry name" value="DNA_methylase"/>
    <property type="match status" value="1"/>
</dbReference>
<dbReference type="InterPro" id="IPR050390">
    <property type="entry name" value="C5-Methyltransferase"/>
</dbReference>
<dbReference type="GO" id="GO:0003677">
    <property type="term" value="F:DNA binding"/>
    <property type="evidence" value="ECO:0007669"/>
    <property type="project" value="TreeGrafter"/>
</dbReference>
<dbReference type="PANTHER" id="PTHR10629">
    <property type="entry name" value="CYTOSINE-SPECIFIC METHYLTRANSFERASE"/>
    <property type="match status" value="1"/>
</dbReference>
<dbReference type="InterPro" id="IPR018117">
    <property type="entry name" value="C5_DNA_meth_AS"/>
</dbReference>
<evidence type="ECO:0000313" key="8">
    <source>
        <dbReference type="EMBL" id="XDK32386.1"/>
    </source>
</evidence>
<evidence type="ECO:0000256" key="2">
    <source>
        <dbReference type="ARBA" id="ARBA00022679"/>
    </source>
</evidence>
<comment type="similarity">
    <text evidence="5 6">Belongs to the class I-like SAM-binding methyltransferase superfamily. C5-methyltransferase family.</text>
</comment>
<dbReference type="PROSITE" id="PS00094">
    <property type="entry name" value="C5_MTASE_1"/>
    <property type="match status" value="1"/>
</dbReference>
<accession>A0AB39HJE5</accession>
<proteinExistence type="inferred from homology"/>
<dbReference type="GO" id="GO:0032259">
    <property type="term" value="P:methylation"/>
    <property type="evidence" value="ECO:0007669"/>
    <property type="project" value="UniProtKB-KW"/>
</dbReference>
<dbReference type="Gene3D" id="3.40.50.150">
    <property type="entry name" value="Vaccinia Virus protein VP39"/>
    <property type="match status" value="1"/>
</dbReference>
<keyword evidence="2 5" id="KW-0808">Transferase</keyword>
<organism evidence="8">
    <name type="scientific">Ornithinibacillus sp. 4-3</name>
    <dbReference type="NCBI Taxonomy" id="3231488"/>
    <lineage>
        <taxon>Bacteria</taxon>
        <taxon>Bacillati</taxon>
        <taxon>Bacillota</taxon>
        <taxon>Bacilli</taxon>
        <taxon>Bacillales</taxon>
        <taxon>Bacillaceae</taxon>
        <taxon>Ornithinibacillus</taxon>
    </lineage>
</organism>
<dbReference type="PANTHER" id="PTHR10629:SF52">
    <property type="entry name" value="DNA (CYTOSINE-5)-METHYLTRANSFERASE 1"/>
    <property type="match status" value="1"/>
</dbReference>
<evidence type="ECO:0000256" key="3">
    <source>
        <dbReference type="ARBA" id="ARBA00022691"/>
    </source>
</evidence>
<name>A0AB39HJE5_9BACI</name>
<dbReference type="EC" id="2.1.1.37" evidence="7"/>
<evidence type="ECO:0000256" key="5">
    <source>
        <dbReference type="PROSITE-ProRule" id="PRU01016"/>
    </source>
</evidence>
<gene>
    <name evidence="8" type="ORF">AB4Y30_15465</name>
</gene>
<evidence type="ECO:0000256" key="1">
    <source>
        <dbReference type="ARBA" id="ARBA00022603"/>
    </source>
</evidence>
<dbReference type="PRINTS" id="PR00105">
    <property type="entry name" value="C5METTRFRASE"/>
</dbReference>
<dbReference type="AlphaFoldDB" id="A0AB39HJE5"/>
<dbReference type="EMBL" id="CP162599">
    <property type="protein sequence ID" value="XDK32386.1"/>
    <property type="molecule type" value="Genomic_DNA"/>
</dbReference>
<evidence type="ECO:0000256" key="7">
    <source>
        <dbReference type="RuleBase" id="RU000417"/>
    </source>
</evidence>
<comment type="catalytic activity">
    <reaction evidence="7">
        <text>a 2'-deoxycytidine in DNA + S-adenosyl-L-methionine = a 5-methyl-2'-deoxycytidine in DNA + S-adenosyl-L-homocysteine + H(+)</text>
        <dbReference type="Rhea" id="RHEA:13681"/>
        <dbReference type="Rhea" id="RHEA-COMP:11369"/>
        <dbReference type="Rhea" id="RHEA-COMP:11370"/>
        <dbReference type="ChEBI" id="CHEBI:15378"/>
        <dbReference type="ChEBI" id="CHEBI:57856"/>
        <dbReference type="ChEBI" id="CHEBI:59789"/>
        <dbReference type="ChEBI" id="CHEBI:85452"/>
        <dbReference type="ChEBI" id="CHEBI:85454"/>
        <dbReference type="EC" id="2.1.1.37"/>
    </reaction>
</comment>